<dbReference type="EMBL" id="JALLPJ020000299">
    <property type="protein sequence ID" value="KAL3796198.1"/>
    <property type="molecule type" value="Genomic_DNA"/>
</dbReference>
<feature type="domain" description="Aspartic peptidase DDI1-type" evidence="6">
    <location>
        <begin position="274"/>
        <end position="388"/>
    </location>
</feature>
<evidence type="ECO:0000256" key="5">
    <source>
        <dbReference type="SAM" id="MobiDB-lite"/>
    </source>
</evidence>
<dbReference type="GO" id="GO:0004190">
    <property type="term" value="F:aspartic-type endopeptidase activity"/>
    <property type="evidence" value="ECO:0007669"/>
    <property type="project" value="UniProtKB-KW"/>
</dbReference>
<dbReference type="PANTHER" id="PTHR12917">
    <property type="entry name" value="ASPARTYL PROTEASE DDI-RELATED"/>
    <property type="match status" value="1"/>
</dbReference>
<evidence type="ECO:0000256" key="1">
    <source>
        <dbReference type="ARBA" id="ARBA00009136"/>
    </source>
</evidence>
<keyword evidence="3" id="KW-0064">Aspartyl protease</keyword>
<keyword evidence="2" id="KW-0645">Protease</keyword>
<dbReference type="Gene3D" id="2.40.70.10">
    <property type="entry name" value="Acid Proteases"/>
    <property type="match status" value="1"/>
</dbReference>
<evidence type="ECO:0000313" key="8">
    <source>
        <dbReference type="Proteomes" id="UP001530400"/>
    </source>
</evidence>
<evidence type="ECO:0000256" key="4">
    <source>
        <dbReference type="ARBA" id="ARBA00022801"/>
    </source>
</evidence>
<dbReference type="SUPFAM" id="SSF50630">
    <property type="entry name" value="Acid proteases"/>
    <property type="match status" value="1"/>
</dbReference>
<dbReference type="Proteomes" id="UP001530400">
    <property type="component" value="Unassembled WGS sequence"/>
</dbReference>
<name>A0ABD3Q7U0_9STRA</name>
<dbReference type="CDD" id="cd05479">
    <property type="entry name" value="RP_DDI"/>
    <property type="match status" value="1"/>
</dbReference>
<protein>
    <recommendedName>
        <fullName evidence="6">Aspartic peptidase DDI1-type domain-containing protein</fullName>
    </recommendedName>
</protein>
<evidence type="ECO:0000256" key="3">
    <source>
        <dbReference type="ARBA" id="ARBA00022750"/>
    </source>
</evidence>
<evidence type="ECO:0000256" key="2">
    <source>
        <dbReference type="ARBA" id="ARBA00022670"/>
    </source>
</evidence>
<keyword evidence="4" id="KW-0378">Hydrolase</keyword>
<dbReference type="Pfam" id="PF09668">
    <property type="entry name" value="Asp_protease"/>
    <property type="match status" value="1"/>
</dbReference>
<sequence length="460" mass="50607">MSEINITIFHPTTSRTDAISLPLSATLSDLTSFASALLDLDGDIVILRDRTKIADANSGDRTLESAGIKDGEFLTVVRANELQSNNNGGSPARQRARPNPPPAAAGGLDFSNILAANNTSSAAAAAPSAAAGGLTFNIPGLSAPTPSQPIEWPGMNLDDAISRNPNVTHLMTLFLSPNHPNLLKELNYHNPTVYKKLISTNRNITQMSTIWRETMMKSSVSRFLALHEKQSKEREMTSRLHTNPHDEEANRYFGEKIRKENVQRQYEQMMEEYPESMGRVLMLYINCSVKQKPLQVFVDSGAQMTIMSKCCAERLGLLHLLDDRFEGTAVGVGTGKILGKIHIVDLEIGGYAFPCSITVIDSKEGLGDKNMDCLFGLDMLKRHRCCIDLGKNALIFPSAGLEAPFLHEKDLPVEKGGTLGFDAERENAEIEARWEELEKKEMEGKSENGKKGDDNMDESK</sequence>
<evidence type="ECO:0000259" key="6">
    <source>
        <dbReference type="Pfam" id="PF09668"/>
    </source>
</evidence>
<organism evidence="7 8">
    <name type="scientific">Cyclotella atomus</name>
    <dbReference type="NCBI Taxonomy" id="382360"/>
    <lineage>
        <taxon>Eukaryota</taxon>
        <taxon>Sar</taxon>
        <taxon>Stramenopiles</taxon>
        <taxon>Ochrophyta</taxon>
        <taxon>Bacillariophyta</taxon>
        <taxon>Coscinodiscophyceae</taxon>
        <taxon>Thalassiosirophycidae</taxon>
        <taxon>Stephanodiscales</taxon>
        <taxon>Stephanodiscaceae</taxon>
        <taxon>Cyclotella</taxon>
    </lineage>
</organism>
<accession>A0ABD3Q7U0</accession>
<reference evidence="7 8" key="1">
    <citation type="submission" date="2024-10" db="EMBL/GenBank/DDBJ databases">
        <title>Updated reference genomes for cyclostephanoid diatoms.</title>
        <authorList>
            <person name="Roberts W.R."/>
            <person name="Alverson A.J."/>
        </authorList>
    </citation>
    <scope>NUCLEOTIDE SEQUENCE [LARGE SCALE GENOMIC DNA]</scope>
    <source>
        <strain evidence="7 8">AJA010-31</strain>
    </source>
</reference>
<proteinExistence type="inferred from homology"/>
<evidence type="ECO:0000313" key="7">
    <source>
        <dbReference type="EMBL" id="KAL3796198.1"/>
    </source>
</evidence>
<keyword evidence="8" id="KW-1185">Reference proteome</keyword>
<feature type="region of interest" description="Disordered" evidence="5">
    <location>
        <begin position="83"/>
        <end position="106"/>
    </location>
</feature>
<dbReference type="GO" id="GO:0006508">
    <property type="term" value="P:proteolysis"/>
    <property type="evidence" value="ECO:0007669"/>
    <property type="project" value="UniProtKB-KW"/>
</dbReference>
<dbReference type="PANTHER" id="PTHR12917:SF1">
    <property type="entry name" value="AT13091P"/>
    <property type="match status" value="1"/>
</dbReference>
<dbReference type="InterPro" id="IPR021109">
    <property type="entry name" value="Peptidase_aspartic_dom_sf"/>
</dbReference>
<feature type="region of interest" description="Disordered" evidence="5">
    <location>
        <begin position="433"/>
        <end position="460"/>
    </location>
</feature>
<dbReference type="InterPro" id="IPR019103">
    <property type="entry name" value="Peptidase_aspartic_DDI1-type"/>
</dbReference>
<comment type="similarity">
    <text evidence="1">Belongs to the DDI1 family.</text>
</comment>
<gene>
    <name evidence="7" type="ORF">ACHAWO_010478</name>
</gene>
<comment type="caution">
    <text evidence="7">The sequence shown here is derived from an EMBL/GenBank/DDBJ whole genome shotgun (WGS) entry which is preliminary data.</text>
</comment>
<dbReference type="AlphaFoldDB" id="A0ABD3Q7U0"/>